<dbReference type="SMART" id="SM00342">
    <property type="entry name" value="HTH_ARAC"/>
    <property type="match status" value="1"/>
</dbReference>
<dbReference type="InterPro" id="IPR018062">
    <property type="entry name" value="HTH_AraC-typ_CS"/>
</dbReference>
<dbReference type="GO" id="GO:0003700">
    <property type="term" value="F:DNA-binding transcription factor activity"/>
    <property type="evidence" value="ECO:0007669"/>
    <property type="project" value="InterPro"/>
</dbReference>
<dbReference type="EMBL" id="FUYQ01000026">
    <property type="protein sequence ID" value="SKB82177.1"/>
    <property type="molecule type" value="Genomic_DNA"/>
</dbReference>
<dbReference type="RefSeq" id="WP_079684335.1">
    <property type="nucleotide sequence ID" value="NZ_FUYQ01000026.1"/>
</dbReference>
<dbReference type="PROSITE" id="PS00041">
    <property type="entry name" value="HTH_ARAC_FAMILY_1"/>
    <property type="match status" value="1"/>
</dbReference>
<dbReference type="InterPro" id="IPR003313">
    <property type="entry name" value="AraC-bd"/>
</dbReference>
<dbReference type="PROSITE" id="PS01124">
    <property type="entry name" value="HTH_ARAC_FAMILY_2"/>
    <property type="match status" value="1"/>
</dbReference>
<dbReference type="InterPro" id="IPR020449">
    <property type="entry name" value="Tscrpt_reg_AraC-type_HTH"/>
</dbReference>
<sequence>MKESSADQLKYLSINSQDEDWGIVVTTVGYQFIPPEGQYPQSAHPESYNFKPQTGRILNEYQLVYIIKGNGYFSSQSVRKQRISAGTMILLFPGEWHSYYPDKQTGWDEYWVGFRGVHIDKRVEKRFFNKEEPLHSIGISATIVGLYQDILRFASQEKAGYQPMISSIVLHILGSVYYKERNNSFTDSYAVEKINEARILMKNMVEKSPSPEQVAAEIGVGYSWFRRMFKEYTGTSPAQYQLQQKLLRAKELLTTSGKSISEIAFVLNFENPGQFSTFFRKKEGVTPSEFRERAH</sequence>
<dbReference type="Gene3D" id="2.60.120.280">
    <property type="entry name" value="Regulatory protein AraC"/>
    <property type="match status" value="1"/>
</dbReference>
<dbReference type="Pfam" id="PF12833">
    <property type="entry name" value="HTH_18"/>
    <property type="match status" value="1"/>
</dbReference>
<evidence type="ECO:0000256" key="1">
    <source>
        <dbReference type="ARBA" id="ARBA00023015"/>
    </source>
</evidence>
<keyword evidence="1" id="KW-0805">Transcription regulation</keyword>
<dbReference type="SUPFAM" id="SSF46689">
    <property type="entry name" value="Homeodomain-like"/>
    <property type="match status" value="2"/>
</dbReference>
<accession>A0A1T5EDJ3</accession>
<evidence type="ECO:0000259" key="4">
    <source>
        <dbReference type="PROSITE" id="PS01124"/>
    </source>
</evidence>
<dbReference type="PANTHER" id="PTHR43280:SF30">
    <property type="entry name" value="MMSAB OPERON REGULATORY PROTEIN"/>
    <property type="match status" value="1"/>
</dbReference>
<keyword evidence="2 5" id="KW-0238">DNA-binding</keyword>
<evidence type="ECO:0000313" key="6">
    <source>
        <dbReference type="Proteomes" id="UP000190852"/>
    </source>
</evidence>
<feature type="domain" description="HTH araC/xylS-type" evidence="4">
    <location>
        <begin position="195"/>
        <end position="293"/>
    </location>
</feature>
<protein>
    <submittedName>
        <fullName evidence="5">AraC-type DNA-binding protein</fullName>
    </submittedName>
</protein>
<dbReference type="PANTHER" id="PTHR43280">
    <property type="entry name" value="ARAC-FAMILY TRANSCRIPTIONAL REGULATOR"/>
    <property type="match status" value="1"/>
</dbReference>
<dbReference type="Gene3D" id="1.10.10.60">
    <property type="entry name" value="Homeodomain-like"/>
    <property type="match status" value="2"/>
</dbReference>
<dbReference type="Pfam" id="PF02311">
    <property type="entry name" value="AraC_binding"/>
    <property type="match status" value="1"/>
</dbReference>
<evidence type="ECO:0000256" key="2">
    <source>
        <dbReference type="ARBA" id="ARBA00023125"/>
    </source>
</evidence>
<dbReference type="InterPro" id="IPR009057">
    <property type="entry name" value="Homeodomain-like_sf"/>
</dbReference>
<gene>
    <name evidence="5" type="ORF">SAMN05660349_02921</name>
</gene>
<dbReference type="InterPro" id="IPR037923">
    <property type="entry name" value="HTH-like"/>
</dbReference>
<dbReference type="GO" id="GO:0043565">
    <property type="term" value="F:sequence-specific DNA binding"/>
    <property type="evidence" value="ECO:0007669"/>
    <property type="project" value="InterPro"/>
</dbReference>
<dbReference type="Proteomes" id="UP000190852">
    <property type="component" value="Unassembled WGS sequence"/>
</dbReference>
<keyword evidence="3" id="KW-0804">Transcription</keyword>
<name>A0A1T5EDJ3_9BACT</name>
<dbReference type="SUPFAM" id="SSF51215">
    <property type="entry name" value="Regulatory protein AraC"/>
    <property type="match status" value="1"/>
</dbReference>
<evidence type="ECO:0000256" key="3">
    <source>
        <dbReference type="ARBA" id="ARBA00023163"/>
    </source>
</evidence>
<reference evidence="6" key="1">
    <citation type="submission" date="2017-02" db="EMBL/GenBank/DDBJ databases">
        <authorList>
            <person name="Varghese N."/>
            <person name="Submissions S."/>
        </authorList>
    </citation>
    <scope>NUCLEOTIDE SEQUENCE [LARGE SCALE GENOMIC DNA]</scope>
    <source>
        <strain evidence="6">DSM 24967</strain>
    </source>
</reference>
<dbReference type="PRINTS" id="PR00032">
    <property type="entry name" value="HTHARAC"/>
</dbReference>
<organism evidence="5 6">
    <name type="scientific">Parabacteroides chartae</name>
    <dbReference type="NCBI Taxonomy" id="1037355"/>
    <lineage>
        <taxon>Bacteria</taxon>
        <taxon>Pseudomonadati</taxon>
        <taxon>Bacteroidota</taxon>
        <taxon>Bacteroidia</taxon>
        <taxon>Bacteroidales</taxon>
        <taxon>Tannerellaceae</taxon>
        <taxon>Parabacteroides</taxon>
    </lineage>
</organism>
<dbReference type="AlphaFoldDB" id="A0A1T5EDJ3"/>
<proteinExistence type="predicted"/>
<dbReference type="InterPro" id="IPR018060">
    <property type="entry name" value="HTH_AraC"/>
</dbReference>
<keyword evidence="6" id="KW-1185">Reference proteome</keyword>
<evidence type="ECO:0000313" key="5">
    <source>
        <dbReference type="EMBL" id="SKB82177.1"/>
    </source>
</evidence>